<dbReference type="PANTHER" id="PTHR30373:SF2">
    <property type="entry name" value="UPF0603 PROTEIN YGCG"/>
    <property type="match status" value="1"/>
</dbReference>
<reference evidence="4" key="2">
    <citation type="journal article" date="2021" name="PeerJ">
        <title>Extensive microbial diversity within the chicken gut microbiome revealed by metagenomics and culture.</title>
        <authorList>
            <person name="Gilroy R."/>
            <person name="Ravi A."/>
            <person name="Getino M."/>
            <person name="Pursley I."/>
            <person name="Horton D.L."/>
            <person name="Alikhan N.F."/>
            <person name="Baker D."/>
            <person name="Gharbi K."/>
            <person name="Hall N."/>
            <person name="Watson M."/>
            <person name="Adriaenssens E.M."/>
            <person name="Foster-Nyarko E."/>
            <person name="Jarju S."/>
            <person name="Secka A."/>
            <person name="Antonio M."/>
            <person name="Oren A."/>
            <person name="Chaudhuri R.R."/>
            <person name="La Ragione R."/>
            <person name="Hildebrand F."/>
            <person name="Pallen M.J."/>
        </authorList>
    </citation>
    <scope>NUCLEOTIDE SEQUENCE</scope>
    <source>
        <strain evidence="4">15467</strain>
    </source>
</reference>
<name>A0A9D9DLV0_9BACT</name>
<gene>
    <name evidence="4" type="ORF">IAC68_02440</name>
</gene>
<dbReference type="EMBL" id="JADINB010000058">
    <property type="protein sequence ID" value="MBO8428776.1"/>
    <property type="molecule type" value="Genomic_DNA"/>
</dbReference>
<sequence length="219" mass="23029">MRSQISGFVLSVAAVLVFCFGAMAADIPSRPVPPRLLNDLAGIFSPAQARDMEYRLVAFADSTSNQIAVVTVPELYGMDKAELAFRIGEEWGVGKKEFDNGVVLLVKPKSPGSRGEVFIATGYGLEGAIPDATAGEIINRYMIPFLQQGDYCSAVNAALDILFSLASGEISHKEISGSSGSSTAIIIFFLIFVAIFAVLMSKSSGTKNIGGGNGRGGHG</sequence>
<dbReference type="Gene3D" id="3.10.310.50">
    <property type="match status" value="1"/>
</dbReference>
<evidence type="ECO:0000313" key="5">
    <source>
        <dbReference type="Proteomes" id="UP000823635"/>
    </source>
</evidence>
<dbReference type="PANTHER" id="PTHR30373">
    <property type="entry name" value="UPF0603 PROTEIN YGCG"/>
    <property type="match status" value="1"/>
</dbReference>
<keyword evidence="1" id="KW-0812">Transmembrane</keyword>
<feature type="chain" id="PRO_5038561513" evidence="2">
    <location>
        <begin position="25"/>
        <end position="219"/>
    </location>
</feature>
<feature type="domain" description="TPM" evidence="3">
    <location>
        <begin position="38"/>
        <end position="162"/>
    </location>
</feature>
<comment type="caution">
    <text evidence="4">The sequence shown here is derived from an EMBL/GenBank/DDBJ whole genome shotgun (WGS) entry which is preliminary data.</text>
</comment>
<feature type="signal peptide" evidence="2">
    <location>
        <begin position="1"/>
        <end position="24"/>
    </location>
</feature>
<dbReference type="Proteomes" id="UP000823635">
    <property type="component" value="Unassembled WGS sequence"/>
</dbReference>
<evidence type="ECO:0000313" key="4">
    <source>
        <dbReference type="EMBL" id="MBO8428776.1"/>
    </source>
</evidence>
<keyword evidence="1" id="KW-1133">Transmembrane helix</keyword>
<organism evidence="4 5">
    <name type="scientific">Candidatus Egerieousia excrementavium</name>
    <dbReference type="NCBI Taxonomy" id="2840778"/>
    <lineage>
        <taxon>Bacteria</taxon>
        <taxon>Pseudomonadati</taxon>
        <taxon>Bacteroidota</taxon>
        <taxon>Bacteroidia</taxon>
        <taxon>Bacteroidales</taxon>
        <taxon>Candidatus Egerieousia</taxon>
    </lineage>
</organism>
<evidence type="ECO:0000256" key="1">
    <source>
        <dbReference type="SAM" id="Phobius"/>
    </source>
</evidence>
<protein>
    <submittedName>
        <fullName evidence="4">TPM domain-containing protein</fullName>
    </submittedName>
</protein>
<proteinExistence type="predicted"/>
<accession>A0A9D9DLV0</accession>
<dbReference type="InterPro" id="IPR007621">
    <property type="entry name" value="TPM_dom"/>
</dbReference>
<evidence type="ECO:0000256" key="2">
    <source>
        <dbReference type="SAM" id="SignalP"/>
    </source>
</evidence>
<keyword evidence="1" id="KW-0472">Membrane</keyword>
<evidence type="ECO:0000259" key="3">
    <source>
        <dbReference type="Pfam" id="PF04536"/>
    </source>
</evidence>
<dbReference type="AlphaFoldDB" id="A0A9D9DLV0"/>
<dbReference type="Pfam" id="PF04536">
    <property type="entry name" value="TPM_phosphatase"/>
    <property type="match status" value="1"/>
</dbReference>
<reference evidence="4" key="1">
    <citation type="submission" date="2020-10" db="EMBL/GenBank/DDBJ databases">
        <authorList>
            <person name="Gilroy R."/>
        </authorList>
    </citation>
    <scope>NUCLEOTIDE SEQUENCE</scope>
    <source>
        <strain evidence="4">15467</strain>
    </source>
</reference>
<keyword evidence="2" id="KW-0732">Signal</keyword>
<feature type="transmembrane region" description="Helical" evidence="1">
    <location>
        <begin position="180"/>
        <end position="199"/>
    </location>
</feature>
<feature type="non-terminal residue" evidence="4">
    <location>
        <position position="219"/>
    </location>
</feature>